<dbReference type="InterPro" id="IPR017871">
    <property type="entry name" value="ABC_transporter-like_CS"/>
</dbReference>
<evidence type="ECO:0000256" key="2">
    <source>
        <dbReference type="ARBA" id="ARBA00022840"/>
    </source>
</evidence>
<feature type="domain" description="ABC transporter" evidence="3">
    <location>
        <begin position="13"/>
        <end position="248"/>
    </location>
</feature>
<dbReference type="SMART" id="SM00382">
    <property type="entry name" value="AAA"/>
    <property type="match status" value="2"/>
</dbReference>
<dbReference type="PROSITE" id="PS00211">
    <property type="entry name" value="ABC_TRANSPORTER_1"/>
    <property type="match status" value="1"/>
</dbReference>
<dbReference type="PANTHER" id="PTHR43790:SF4">
    <property type="entry name" value="GUANOSINE IMPORT ATP-BINDING PROTEIN NUPO"/>
    <property type="match status" value="1"/>
</dbReference>
<reference evidence="4 5" key="1">
    <citation type="submission" date="2024-08" db="EMBL/GenBank/DDBJ databases">
        <title>Sulfate-reducing bacteria isolated from formation water of the oil field in Kazakhstan and description of Pseudodesulfovibrio sp.</title>
        <authorList>
            <person name="Bidzhieva S.K."/>
            <person name="Tourova T.P."/>
            <person name="Grouzdev D.S."/>
            <person name="Beletsky A.V."/>
            <person name="Sokolova D.S."/>
            <person name="Samigullina S.R."/>
            <person name="Poltaraus A.B."/>
            <person name="Avtukh A.N."/>
            <person name="Tereshina V.M."/>
            <person name="Zhaparov N.S."/>
            <person name="Mardanov A.V."/>
            <person name="Nazina T.N."/>
        </authorList>
    </citation>
    <scope>NUCLEOTIDE SEQUENCE [LARGE SCALE GENOMIC DNA]</scope>
    <source>
        <strain evidence="4 5">9FUS</strain>
    </source>
</reference>
<evidence type="ECO:0000256" key="1">
    <source>
        <dbReference type="ARBA" id="ARBA00022741"/>
    </source>
</evidence>
<protein>
    <submittedName>
        <fullName evidence="4">ABC transporter ATP-binding protein</fullName>
    </submittedName>
</protein>
<evidence type="ECO:0000313" key="4">
    <source>
        <dbReference type="EMBL" id="MEZ7198855.1"/>
    </source>
</evidence>
<keyword evidence="1" id="KW-0547">Nucleotide-binding</keyword>
<dbReference type="CDD" id="cd03215">
    <property type="entry name" value="ABC_Carb_Monos_II"/>
    <property type="match status" value="1"/>
</dbReference>
<dbReference type="PROSITE" id="PS50893">
    <property type="entry name" value="ABC_TRANSPORTER_2"/>
    <property type="match status" value="2"/>
</dbReference>
<dbReference type="CDD" id="cd03216">
    <property type="entry name" value="ABC_Carb_Monos_I"/>
    <property type="match status" value="1"/>
</dbReference>
<dbReference type="PANTHER" id="PTHR43790">
    <property type="entry name" value="CARBOHYDRATE TRANSPORT ATP-BINDING PROTEIN MG119-RELATED"/>
    <property type="match status" value="1"/>
</dbReference>
<gene>
    <name evidence="4" type="ORF">AB6M95_19085</name>
</gene>
<name>A0ABV4K8A1_9BACT</name>
<dbReference type="SUPFAM" id="SSF52540">
    <property type="entry name" value="P-loop containing nucleoside triphosphate hydrolases"/>
    <property type="match status" value="2"/>
</dbReference>
<evidence type="ECO:0000313" key="5">
    <source>
        <dbReference type="Proteomes" id="UP001568698"/>
    </source>
</evidence>
<dbReference type="Pfam" id="PF00005">
    <property type="entry name" value="ABC_tran"/>
    <property type="match status" value="2"/>
</dbReference>
<proteinExistence type="predicted"/>
<organism evidence="4 5">
    <name type="scientific">Pseudodesulfovibrio karagichevae</name>
    <dbReference type="NCBI Taxonomy" id="3239305"/>
    <lineage>
        <taxon>Bacteria</taxon>
        <taxon>Pseudomonadati</taxon>
        <taxon>Thermodesulfobacteriota</taxon>
        <taxon>Desulfovibrionia</taxon>
        <taxon>Desulfovibrionales</taxon>
        <taxon>Desulfovibrionaceae</taxon>
    </lineage>
</organism>
<dbReference type="Gene3D" id="3.40.50.300">
    <property type="entry name" value="P-loop containing nucleotide triphosphate hydrolases"/>
    <property type="match status" value="2"/>
</dbReference>
<dbReference type="InterPro" id="IPR027417">
    <property type="entry name" value="P-loop_NTPase"/>
</dbReference>
<dbReference type="InterPro" id="IPR003593">
    <property type="entry name" value="AAA+_ATPase"/>
</dbReference>
<dbReference type="RefSeq" id="WP_371388332.1">
    <property type="nucleotide sequence ID" value="NZ_JBGLYH010000103.1"/>
</dbReference>
<dbReference type="EMBL" id="JBGLYH010000103">
    <property type="protein sequence ID" value="MEZ7198855.1"/>
    <property type="molecule type" value="Genomic_DNA"/>
</dbReference>
<keyword evidence="2 4" id="KW-0067">ATP-binding</keyword>
<dbReference type="GO" id="GO:0005524">
    <property type="term" value="F:ATP binding"/>
    <property type="evidence" value="ECO:0007669"/>
    <property type="project" value="UniProtKB-KW"/>
</dbReference>
<evidence type="ECO:0000259" key="3">
    <source>
        <dbReference type="PROSITE" id="PS50893"/>
    </source>
</evidence>
<dbReference type="InterPro" id="IPR050107">
    <property type="entry name" value="ABC_carbohydrate_import_ATPase"/>
</dbReference>
<keyword evidence="5" id="KW-1185">Reference proteome</keyword>
<feature type="domain" description="ABC transporter" evidence="3">
    <location>
        <begin position="265"/>
        <end position="513"/>
    </location>
</feature>
<dbReference type="InterPro" id="IPR003439">
    <property type="entry name" value="ABC_transporter-like_ATP-bd"/>
</dbReference>
<sequence>MGSTGDHAAPPAVELIGLNKSFGPVRANRDVSMAVARGAIHGIVGENGAGKSTLMGMLYGFYQADSGRIRVNGRDVRITSPAHAISQGIGMVHQHFMLVEPFTVLENVVLGAEEGGLIKTSLRHARRELERLGREYGLEVDPDAVVGDLPVGLQQRVEILKALYRGAETLILDEPTGVLTPQEADRLFAMLDTLRGQGRTVILITHKLREIMAATDTVSIMRRGTMVAHRTTAETSKEELAELMVGRKVLLRVEKTEAAPGEPILELDKVNFSDAAGVPRLRDVSLTLRRGEILGVAGVSGNGQSELLEVLSGVAAPTSGTILFKGEVIAGNGKRTDPLGMHRLGVGHVAEDRHRTAMVMDFTAAENMILGYHTGRDVNGRVLMDRGKVRRLCRDYMDRFDVRPPDPDLPATGFSGGNQQKIVLAREMERDPDLLLVGQPTRGVDIGAIEFIHKQLIELRDHGKGVLLVSVELDEILSLADRIVVMFDGRIVGEMAARDADECSLGLLMAGCTGSRDKNGGEAA</sequence>
<accession>A0ABV4K8A1</accession>
<dbReference type="Proteomes" id="UP001568698">
    <property type="component" value="Unassembled WGS sequence"/>
</dbReference>
<comment type="caution">
    <text evidence="4">The sequence shown here is derived from an EMBL/GenBank/DDBJ whole genome shotgun (WGS) entry which is preliminary data.</text>
</comment>